<keyword evidence="5 7" id="KW-1133">Transmembrane helix</keyword>
<accession>A0A4R4YB12</accession>
<comment type="caution">
    <text evidence="9">The sequence shown here is derived from an EMBL/GenBank/DDBJ whole genome shotgun (WGS) entry which is preliminary data.</text>
</comment>
<dbReference type="Proteomes" id="UP000294947">
    <property type="component" value="Unassembled WGS sequence"/>
</dbReference>
<dbReference type="Pfam" id="PF19053">
    <property type="entry name" value="EccD"/>
    <property type="match status" value="1"/>
</dbReference>
<dbReference type="EMBL" id="SMKW01000063">
    <property type="protein sequence ID" value="TDD41034.1"/>
    <property type="molecule type" value="Genomic_DNA"/>
</dbReference>
<keyword evidence="10" id="KW-1185">Reference proteome</keyword>
<feature type="transmembrane region" description="Helical" evidence="7">
    <location>
        <begin position="200"/>
        <end position="222"/>
    </location>
</feature>
<keyword evidence="6 7" id="KW-0472">Membrane</keyword>
<dbReference type="OrthoDB" id="4775372at2"/>
<evidence type="ECO:0000256" key="5">
    <source>
        <dbReference type="ARBA" id="ARBA00022989"/>
    </source>
</evidence>
<evidence type="ECO:0000313" key="9">
    <source>
        <dbReference type="EMBL" id="TDD41034.1"/>
    </source>
</evidence>
<dbReference type="AlphaFoldDB" id="A0A4R4YB12"/>
<proteinExistence type="inferred from homology"/>
<evidence type="ECO:0000256" key="7">
    <source>
        <dbReference type="SAM" id="Phobius"/>
    </source>
</evidence>
<comment type="subcellular location">
    <subcellularLocation>
        <location evidence="1">Cell membrane</location>
        <topology evidence="1">Multi-pass membrane protein</topology>
    </subcellularLocation>
</comment>
<evidence type="ECO:0000259" key="8">
    <source>
        <dbReference type="Pfam" id="PF19053"/>
    </source>
</evidence>
<evidence type="ECO:0000313" key="10">
    <source>
        <dbReference type="Proteomes" id="UP000294947"/>
    </source>
</evidence>
<comment type="similarity">
    <text evidence="2">Belongs to the EccD/Snm4 family.</text>
</comment>
<evidence type="ECO:0000256" key="4">
    <source>
        <dbReference type="ARBA" id="ARBA00022692"/>
    </source>
</evidence>
<sequence length="457" mass="47001">MSTSTVAGLCRLSIRAPDRNFDLAVPTDVPLIDLLPTIVSYAGSQVEEAGLEHGGWVLQGVGGEPLDEESTPEALGLLDGQVLYLRSRQETMPAVHFDDLVDGIATGMQERSGNWKATTTKRLLHGLSLVVAGIIWVGLLLPGDALIRSVAAGVVALLLLAASGSASRAVGDAFAGTAYGIAAVPFLGLAGFLAPGPEASGMALLLAASATAAGGAVLALAASGTHAHAFLGVLVACIFGVVTALLMMLTGSVAEAVSATAVIAVLFGAFIPGLSFRVAGLRMPPLPTNSEQLQEGIEPHPSREVLERTAVADKYMTALYLAVSLVCTASIFGLLTEPNWATCTMAGVLSLVLLLHGRDVGGLWHRLSVVVPGAFGATALVLALAAAQPVLGRLLLFVGIALIGVALMVAGWIVPGRRMVPYWGRIADILHVLLAVSLLPLMLTVLGVFGLIRAFNG</sequence>
<dbReference type="RefSeq" id="WP_132492584.1">
    <property type="nucleotide sequence ID" value="NZ_SMKW01000063.1"/>
</dbReference>
<evidence type="ECO:0000256" key="6">
    <source>
        <dbReference type="ARBA" id="ARBA00023136"/>
    </source>
</evidence>
<feature type="transmembrane region" description="Helical" evidence="7">
    <location>
        <begin position="315"/>
        <end position="333"/>
    </location>
</feature>
<feature type="transmembrane region" description="Helical" evidence="7">
    <location>
        <begin position="394"/>
        <end position="414"/>
    </location>
</feature>
<keyword evidence="4 7" id="KW-0812">Transmembrane</keyword>
<evidence type="ECO:0000256" key="3">
    <source>
        <dbReference type="ARBA" id="ARBA00022475"/>
    </source>
</evidence>
<evidence type="ECO:0000256" key="1">
    <source>
        <dbReference type="ARBA" id="ARBA00004651"/>
    </source>
</evidence>
<dbReference type="Gene3D" id="3.10.20.90">
    <property type="entry name" value="Phosphatidylinositol 3-kinase Catalytic Subunit, Chain A, domain 1"/>
    <property type="match status" value="1"/>
</dbReference>
<feature type="transmembrane region" description="Helical" evidence="7">
    <location>
        <begin position="145"/>
        <end position="162"/>
    </location>
</feature>
<feature type="transmembrane region" description="Helical" evidence="7">
    <location>
        <begin position="256"/>
        <end position="276"/>
    </location>
</feature>
<reference evidence="9 10" key="1">
    <citation type="submission" date="2019-03" db="EMBL/GenBank/DDBJ databases">
        <title>Draft genome sequences of novel Actinobacteria.</title>
        <authorList>
            <person name="Sahin N."/>
            <person name="Ay H."/>
            <person name="Saygin H."/>
        </authorList>
    </citation>
    <scope>NUCLEOTIDE SEQUENCE [LARGE SCALE GENOMIC DNA]</scope>
    <source>
        <strain evidence="9 10">7K502</strain>
    </source>
</reference>
<gene>
    <name evidence="9" type="primary">eccD</name>
    <name evidence="9" type="ORF">E1288_33895</name>
</gene>
<feature type="transmembrane region" description="Helical" evidence="7">
    <location>
        <begin position="174"/>
        <end position="194"/>
    </location>
</feature>
<feature type="transmembrane region" description="Helical" evidence="7">
    <location>
        <begin position="367"/>
        <end position="388"/>
    </location>
</feature>
<dbReference type="NCBIfam" id="TIGR03920">
    <property type="entry name" value="T7SS_EccD"/>
    <property type="match status" value="1"/>
</dbReference>
<feature type="transmembrane region" description="Helical" evidence="7">
    <location>
        <begin position="229"/>
        <end position="250"/>
    </location>
</feature>
<feature type="transmembrane region" description="Helical" evidence="7">
    <location>
        <begin position="426"/>
        <end position="452"/>
    </location>
</feature>
<organism evidence="9 10">
    <name type="scientific">Saccharopolyspora elongata</name>
    <dbReference type="NCBI Taxonomy" id="2530387"/>
    <lineage>
        <taxon>Bacteria</taxon>
        <taxon>Bacillati</taxon>
        <taxon>Actinomycetota</taxon>
        <taxon>Actinomycetes</taxon>
        <taxon>Pseudonocardiales</taxon>
        <taxon>Pseudonocardiaceae</taxon>
        <taxon>Saccharopolyspora</taxon>
    </lineage>
</organism>
<evidence type="ECO:0000256" key="2">
    <source>
        <dbReference type="ARBA" id="ARBA00006162"/>
    </source>
</evidence>
<dbReference type="GO" id="GO:0005886">
    <property type="term" value="C:plasma membrane"/>
    <property type="evidence" value="ECO:0007669"/>
    <property type="project" value="UniProtKB-SubCell"/>
</dbReference>
<dbReference type="Pfam" id="PF08817">
    <property type="entry name" value="YukD"/>
    <property type="match status" value="1"/>
</dbReference>
<protein>
    <submittedName>
        <fullName evidence="9">Type VII secretion integral membrane protein EccD</fullName>
    </submittedName>
</protein>
<feature type="domain" description="EccD-like transmembrane" evidence="8">
    <location>
        <begin position="120"/>
        <end position="454"/>
    </location>
</feature>
<dbReference type="InterPro" id="IPR044049">
    <property type="entry name" value="EccD_transm"/>
</dbReference>
<dbReference type="InterPro" id="IPR024962">
    <property type="entry name" value="YukD-like"/>
</dbReference>
<dbReference type="PIRSF" id="PIRSF017804">
    <property type="entry name" value="Secretion_EccD1"/>
    <property type="match status" value="1"/>
</dbReference>
<feature type="transmembrane region" description="Helical" evidence="7">
    <location>
        <begin position="123"/>
        <end position="139"/>
    </location>
</feature>
<keyword evidence="3" id="KW-1003">Cell membrane</keyword>
<dbReference type="InterPro" id="IPR006707">
    <property type="entry name" value="T7SS_EccD"/>
</dbReference>
<name>A0A4R4YB12_9PSEU</name>